<gene>
    <name evidence="9" type="ORF">V2H45_06760</name>
</gene>
<proteinExistence type="inferred from homology"/>
<evidence type="ECO:0000256" key="6">
    <source>
        <dbReference type="ARBA" id="ARBA00023136"/>
    </source>
</evidence>
<organism evidence="9 10">
    <name type="scientific">Tumidithrix elongata BACA0141</name>
    <dbReference type="NCBI Taxonomy" id="2716417"/>
    <lineage>
        <taxon>Bacteria</taxon>
        <taxon>Bacillati</taxon>
        <taxon>Cyanobacteriota</taxon>
        <taxon>Cyanophyceae</taxon>
        <taxon>Pseudanabaenales</taxon>
        <taxon>Pseudanabaenaceae</taxon>
        <taxon>Tumidithrix</taxon>
        <taxon>Tumidithrix elongata</taxon>
    </lineage>
</organism>
<keyword evidence="3" id="KW-1003">Cell membrane</keyword>
<dbReference type="RefSeq" id="WP_330482869.1">
    <property type="nucleotide sequence ID" value="NZ_JAZBJZ010000019.1"/>
</dbReference>
<feature type="transmembrane region" description="Helical" evidence="7">
    <location>
        <begin position="73"/>
        <end position="94"/>
    </location>
</feature>
<feature type="transmembrane region" description="Helical" evidence="7">
    <location>
        <begin position="12"/>
        <end position="32"/>
    </location>
</feature>
<keyword evidence="5 7" id="KW-1133">Transmembrane helix</keyword>
<keyword evidence="10" id="KW-1185">Reference proteome</keyword>
<keyword evidence="6 7" id="KW-0472">Membrane</keyword>
<dbReference type="InterPro" id="IPR049177">
    <property type="entry name" value="MgtC_SapB_SrpB_YhiD_N"/>
</dbReference>
<evidence type="ECO:0000256" key="4">
    <source>
        <dbReference type="ARBA" id="ARBA00022692"/>
    </source>
</evidence>
<dbReference type="Proteomes" id="UP001333818">
    <property type="component" value="Unassembled WGS sequence"/>
</dbReference>
<evidence type="ECO:0000256" key="3">
    <source>
        <dbReference type="ARBA" id="ARBA00022475"/>
    </source>
</evidence>
<dbReference type="PANTHER" id="PTHR33778">
    <property type="entry name" value="PROTEIN MGTC"/>
    <property type="match status" value="1"/>
</dbReference>
<feature type="transmembrane region" description="Helical" evidence="7">
    <location>
        <begin position="44"/>
        <end position="67"/>
    </location>
</feature>
<evidence type="ECO:0000313" key="9">
    <source>
        <dbReference type="EMBL" id="MEE3716440.1"/>
    </source>
</evidence>
<comment type="subcellular location">
    <subcellularLocation>
        <location evidence="1">Cell membrane</location>
        <topology evidence="1">Multi-pass membrane protein</topology>
    </subcellularLocation>
</comment>
<accession>A0AAW9PYX2</accession>
<dbReference type="PANTHER" id="PTHR33778:SF1">
    <property type="entry name" value="MAGNESIUM TRANSPORTER YHID-RELATED"/>
    <property type="match status" value="1"/>
</dbReference>
<evidence type="ECO:0000256" key="7">
    <source>
        <dbReference type="SAM" id="Phobius"/>
    </source>
</evidence>
<evidence type="ECO:0000256" key="2">
    <source>
        <dbReference type="ARBA" id="ARBA00009298"/>
    </source>
</evidence>
<comment type="similarity">
    <text evidence="2">Belongs to the MgtC/SapB family.</text>
</comment>
<evidence type="ECO:0000259" key="8">
    <source>
        <dbReference type="Pfam" id="PF02308"/>
    </source>
</evidence>
<name>A0AAW9PYX2_9CYAN</name>
<protein>
    <submittedName>
        <fullName evidence="9">MgtC/SapB family protein</fullName>
    </submittedName>
</protein>
<dbReference type="PRINTS" id="PR01837">
    <property type="entry name" value="MGTCSAPBPROT"/>
</dbReference>
<sequence length="195" mass="21249">MTWGYAFLMDDWLIVICKLSLSLFVGGLIGWERQLAHKPAGLRTHMLVSFGSTLFVMVPLHVGGFGVHPNPDALSRVIQGVTAGIGFLGAGEILHQSRNNRETKRNTVKVQGLTSAAAIWVSAALGVAVGAGLYAIGLIGAVFTLFTLKLIKYLEGRIPSLADRTPSIKVSKSTGRLRQKQDIYTEDYEDDYEDE</sequence>
<dbReference type="AlphaFoldDB" id="A0AAW9PYX2"/>
<dbReference type="GO" id="GO:0005886">
    <property type="term" value="C:plasma membrane"/>
    <property type="evidence" value="ECO:0007669"/>
    <property type="project" value="UniProtKB-SubCell"/>
</dbReference>
<dbReference type="Pfam" id="PF02308">
    <property type="entry name" value="MgtC"/>
    <property type="match status" value="1"/>
</dbReference>
<reference evidence="9" key="1">
    <citation type="submission" date="2024-01" db="EMBL/GenBank/DDBJ databases">
        <title>Bank of Algae and Cyanobacteria of the Azores (BACA) strain genomes.</title>
        <authorList>
            <person name="Luz R."/>
            <person name="Cordeiro R."/>
            <person name="Fonseca A."/>
            <person name="Goncalves V."/>
        </authorList>
    </citation>
    <scope>NUCLEOTIDE SEQUENCE</scope>
    <source>
        <strain evidence="9">BACA0141</strain>
    </source>
</reference>
<evidence type="ECO:0000313" key="10">
    <source>
        <dbReference type="Proteomes" id="UP001333818"/>
    </source>
</evidence>
<keyword evidence="4 7" id="KW-0812">Transmembrane</keyword>
<feature type="domain" description="MgtC/SapB/SrpB/YhiD N-terminal" evidence="8">
    <location>
        <begin position="19"/>
        <end position="155"/>
    </location>
</feature>
<evidence type="ECO:0000256" key="5">
    <source>
        <dbReference type="ARBA" id="ARBA00022989"/>
    </source>
</evidence>
<dbReference type="EMBL" id="JAZBJZ010000019">
    <property type="protein sequence ID" value="MEE3716440.1"/>
    <property type="molecule type" value="Genomic_DNA"/>
</dbReference>
<comment type="caution">
    <text evidence="9">The sequence shown here is derived from an EMBL/GenBank/DDBJ whole genome shotgun (WGS) entry which is preliminary data.</text>
</comment>
<dbReference type="InterPro" id="IPR003416">
    <property type="entry name" value="MgtC/SapB/SrpB/YhiD_fam"/>
</dbReference>
<evidence type="ECO:0000256" key="1">
    <source>
        <dbReference type="ARBA" id="ARBA00004651"/>
    </source>
</evidence>